<evidence type="ECO:0000256" key="1">
    <source>
        <dbReference type="SAM" id="MobiDB-lite"/>
    </source>
</evidence>
<dbReference type="EMBL" id="CP032568">
    <property type="protein sequence ID" value="AYF78535.1"/>
    <property type="molecule type" value="Genomic_DNA"/>
</dbReference>
<protein>
    <recommendedName>
        <fullName evidence="4">YbaB/EbfC family DNA-binding protein</fullName>
    </recommendedName>
</protein>
<dbReference type="Proteomes" id="UP000267164">
    <property type="component" value="Chromosome"/>
</dbReference>
<reference evidence="2 3" key="1">
    <citation type="submission" date="2018-09" db="EMBL/GenBank/DDBJ databases">
        <title>Nocardia yunnanensis sp. nov., an actinomycete isolated from a soil sample.</title>
        <authorList>
            <person name="Zhang J."/>
        </authorList>
    </citation>
    <scope>NUCLEOTIDE SEQUENCE [LARGE SCALE GENOMIC DNA]</scope>
    <source>
        <strain evidence="2 3">CFHS0054</strain>
    </source>
</reference>
<accession>A0A386ZPP9</accession>
<keyword evidence="3" id="KW-1185">Reference proteome</keyword>
<dbReference type="KEGG" id="nyu:D7D52_37230"/>
<organism evidence="2 3">
    <name type="scientific">Nocardia yunnanensis</name>
    <dbReference type="NCBI Taxonomy" id="2382165"/>
    <lineage>
        <taxon>Bacteria</taxon>
        <taxon>Bacillati</taxon>
        <taxon>Actinomycetota</taxon>
        <taxon>Actinomycetes</taxon>
        <taxon>Mycobacteriales</taxon>
        <taxon>Nocardiaceae</taxon>
        <taxon>Nocardia</taxon>
    </lineage>
</organism>
<feature type="compositionally biased region" description="Low complexity" evidence="1">
    <location>
        <begin position="111"/>
        <end position="122"/>
    </location>
</feature>
<sequence length="144" mass="15659">MSDTSHPLISGAMNLSAEDAELFEIALRTYISTATASDGSISVQVSADGTVHRWQVTETARRIDADQLVGTVIELIGRARNEARDKVHVGFGLRVPDEIPTSVGIIEDKSPSTAAASPTVTTDDNDWDDDEDYYHRGKSRIRAD</sequence>
<evidence type="ECO:0008006" key="4">
    <source>
        <dbReference type="Google" id="ProtNLM"/>
    </source>
</evidence>
<proteinExistence type="predicted"/>
<dbReference type="RefSeq" id="WP_120743618.1">
    <property type="nucleotide sequence ID" value="NZ_CP032568.1"/>
</dbReference>
<evidence type="ECO:0000313" key="2">
    <source>
        <dbReference type="EMBL" id="AYF78535.1"/>
    </source>
</evidence>
<evidence type="ECO:0000313" key="3">
    <source>
        <dbReference type="Proteomes" id="UP000267164"/>
    </source>
</evidence>
<name>A0A386ZPP9_9NOCA</name>
<gene>
    <name evidence="2" type="ORF">D7D52_37230</name>
</gene>
<feature type="region of interest" description="Disordered" evidence="1">
    <location>
        <begin position="107"/>
        <end position="131"/>
    </location>
</feature>
<dbReference type="AlphaFoldDB" id="A0A386ZPP9"/>